<feature type="transmembrane region" description="Helical" evidence="9">
    <location>
        <begin position="129"/>
        <end position="149"/>
    </location>
</feature>
<evidence type="ECO:0000256" key="5">
    <source>
        <dbReference type="ARBA" id="ARBA00022692"/>
    </source>
</evidence>
<evidence type="ECO:0000313" key="12">
    <source>
        <dbReference type="Proteomes" id="UP001241226"/>
    </source>
</evidence>
<dbReference type="PANTHER" id="PTHR35011:SF2">
    <property type="entry name" value="2,3-DIKETO-L-GULONATE TRAP TRANSPORTER SMALL PERMEASE PROTEIN YIAM"/>
    <property type="match status" value="1"/>
</dbReference>
<comment type="subunit">
    <text evidence="9">The complex comprises the extracytoplasmic solute receptor protein and the two transmembrane proteins.</text>
</comment>
<keyword evidence="5 9" id="KW-0812">Transmembrane</keyword>
<dbReference type="Pfam" id="PF04290">
    <property type="entry name" value="DctQ"/>
    <property type="match status" value="1"/>
</dbReference>
<accession>A0ABD7YNW3</accession>
<dbReference type="PROSITE" id="PS51257">
    <property type="entry name" value="PROKAR_LIPOPROTEIN"/>
    <property type="match status" value="1"/>
</dbReference>
<organism evidence="11 12">
    <name type="scientific">Vibrio aestuarianus</name>
    <dbReference type="NCBI Taxonomy" id="28171"/>
    <lineage>
        <taxon>Bacteria</taxon>
        <taxon>Pseudomonadati</taxon>
        <taxon>Pseudomonadota</taxon>
        <taxon>Gammaproteobacteria</taxon>
        <taxon>Vibrionales</taxon>
        <taxon>Vibrionaceae</taxon>
        <taxon>Vibrio</taxon>
    </lineage>
</organism>
<dbReference type="EMBL" id="CP118711">
    <property type="protein sequence ID" value="WGK86143.1"/>
    <property type="molecule type" value="Genomic_DNA"/>
</dbReference>
<sequence length="172" mass="19109">MNKIRTLLDRTIEALGCSALLTMVAVACWQVISRYVFNSPSTFSEEFLRFSLIWVSLIGLAYVAGKQEHISFTLFLDKCPPHLVHIWKIVLQLVFILFAIYVLIIGGWNVSSMTINQISPVLQVSMGKVYYALPVSGVIVIIYSILNIADLVKSHQPKVSSGVAKASLEGHK</sequence>
<keyword evidence="4 9" id="KW-0997">Cell inner membrane</keyword>
<evidence type="ECO:0000256" key="6">
    <source>
        <dbReference type="ARBA" id="ARBA00022989"/>
    </source>
</evidence>
<dbReference type="Proteomes" id="UP001241226">
    <property type="component" value="Chromosome 1"/>
</dbReference>
<evidence type="ECO:0000256" key="3">
    <source>
        <dbReference type="ARBA" id="ARBA00022475"/>
    </source>
</evidence>
<proteinExistence type="inferred from homology"/>
<evidence type="ECO:0000259" key="10">
    <source>
        <dbReference type="Pfam" id="PF04290"/>
    </source>
</evidence>
<feature type="transmembrane region" description="Helical" evidence="9">
    <location>
        <begin position="86"/>
        <end position="109"/>
    </location>
</feature>
<keyword evidence="7 9" id="KW-0472">Membrane</keyword>
<keyword evidence="3" id="KW-1003">Cell membrane</keyword>
<feature type="transmembrane region" description="Helical" evidence="9">
    <location>
        <begin position="47"/>
        <end position="65"/>
    </location>
</feature>
<reference evidence="11 12" key="1">
    <citation type="submission" date="2022-02" db="EMBL/GenBank/DDBJ databases">
        <title>Emergence and expansion in Europe of a Vibrio aestuarianus clonal complex pathogenic for oysters.</title>
        <authorList>
            <person name="Mesnil A."/>
            <person name="Travers M.-A."/>
        </authorList>
    </citation>
    <scope>NUCLEOTIDE SEQUENCE [LARGE SCALE GENOMIC DNA]</scope>
    <source>
        <strain evidence="11 12">U17</strain>
    </source>
</reference>
<feature type="transmembrane region" description="Helical" evidence="9">
    <location>
        <begin position="12"/>
        <end position="32"/>
    </location>
</feature>
<evidence type="ECO:0000256" key="2">
    <source>
        <dbReference type="ARBA" id="ARBA00022448"/>
    </source>
</evidence>
<keyword evidence="6 9" id="KW-1133">Transmembrane helix</keyword>
<evidence type="ECO:0000256" key="4">
    <source>
        <dbReference type="ARBA" id="ARBA00022519"/>
    </source>
</evidence>
<comment type="subcellular location">
    <subcellularLocation>
        <location evidence="1 9">Cell inner membrane</location>
        <topology evidence="1 9">Multi-pass membrane protein</topology>
    </subcellularLocation>
</comment>
<dbReference type="RefSeq" id="WP_261926676.1">
    <property type="nucleotide sequence ID" value="NZ_CALYLG010000155.1"/>
</dbReference>
<name>A0ABD7YNW3_9VIBR</name>
<dbReference type="PANTHER" id="PTHR35011">
    <property type="entry name" value="2,3-DIKETO-L-GULONATE TRAP TRANSPORTER SMALL PERMEASE PROTEIN YIAM"/>
    <property type="match status" value="1"/>
</dbReference>
<comment type="similarity">
    <text evidence="8 9">Belongs to the TRAP transporter small permease family.</text>
</comment>
<dbReference type="InterPro" id="IPR007387">
    <property type="entry name" value="TRAP_DctQ"/>
</dbReference>
<gene>
    <name evidence="11" type="ORF">PYE67_04790</name>
</gene>
<feature type="domain" description="Tripartite ATP-independent periplasmic transporters DctQ component" evidence="10">
    <location>
        <begin position="23"/>
        <end position="153"/>
    </location>
</feature>
<comment type="function">
    <text evidence="9">Part of the tripartite ATP-independent periplasmic (TRAP) transport system.</text>
</comment>
<dbReference type="AlphaFoldDB" id="A0ABD7YNW3"/>
<evidence type="ECO:0000256" key="1">
    <source>
        <dbReference type="ARBA" id="ARBA00004429"/>
    </source>
</evidence>
<evidence type="ECO:0000313" key="11">
    <source>
        <dbReference type="EMBL" id="WGK86143.1"/>
    </source>
</evidence>
<evidence type="ECO:0000256" key="8">
    <source>
        <dbReference type="ARBA" id="ARBA00038436"/>
    </source>
</evidence>
<evidence type="ECO:0000256" key="7">
    <source>
        <dbReference type="ARBA" id="ARBA00023136"/>
    </source>
</evidence>
<protein>
    <recommendedName>
        <fullName evidence="9">TRAP transporter small permease protein</fullName>
    </recommendedName>
</protein>
<dbReference type="GO" id="GO:0022857">
    <property type="term" value="F:transmembrane transporter activity"/>
    <property type="evidence" value="ECO:0007669"/>
    <property type="project" value="UniProtKB-UniRule"/>
</dbReference>
<dbReference type="InterPro" id="IPR055348">
    <property type="entry name" value="DctQ"/>
</dbReference>
<evidence type="ECO:0000256" key="9">
    <source>
        <dbReference type="RuleBase" id="RU369079"/>
    </source>
</evidence>
<dbReference type="GO" id="GO:0005886">
    <property type="term" value="C:plasma membrane"/>
    <property type="evidence" value="ECO:0007669"/>
    <property type="project" value="UniProtKB-SubCell"/>
</dbReference>
<keyword evidence="2 9" id="KW-0813">Transport</keyword>